<sequence>MTDAQPIEPLNVKTGDIIRDLYVVNKKVGEGACGTVFLVSHVKDSNIKGAMKCEPFMKSKDDEILKLELFVLKQMQKSKHACALMCSGKTSNYSFIIMSLLGMELGDLRRMLPEKKMSLNTTLRVGIQCCQAIQDMHSIGFIHRDIKPANFAVGATNKDTIFIFDFGLARQIIFFEKNAKEKLRQPRKKVTFRGTVRYCSVNVHQYKEQGRHDDLCGLLFMLIEFLTTTLPWKGLTKRESGHLKEIVPEKRLLHGCPKSFYELYSLFKKYTYFDKPDYELIKANFTRDLKEIKGNLTDPWDWDKLPKKDLKSKTSKAKDELADVEDKEEQDKVGDIEESAESKESQSEDVQAAFCDKEDTLDNVQEIKTLDLKAPDKPISNNNNNNNNRKSKVERKNSGGTKRV</sequence>
<evidence type="ECO:0000256" key="3">
    <source>
        <dbReference type="ARBA" id="ARBA00022741"/>
    </source>
</evidence>
<dbReference type="CDD" id="cd14017">
    <property type="entry name" value="STKc_TTBK"/>
    <property type="match status" value="1"/>
</dbReference>
<feature type="domain" description="Protein kinase" evidence="7">
    <location>
        <begin position="22"/>
        <end position="354"/>
    </location>
</feature>
<keyword evidence="1" id="KW-0723">Serine/threonine-protein kinase</keyword>
<feature type="compositionally biased region" description="Basic and acidic residues" evidence="6">
    <location>
        <begin position="329"/>
        <end position="346"/>
    </location>
</feature>
<dbReference type="Gene3D" id="1.10.510.10">
    <property type="entry name" value="Transferase(Phosphotransferase) domain 1"/>
    <property type="match status" value="1"/>
</dbReference>
<evidence type="ECO:0000256" key="5">
    <source>
        <dbReference type="ARBA" id="ARBA00022840"/>
    </source>
</evidence>
<dbReference type="PROSITE" id="PS50011">
    <property type="entry name" value="PROTEIN_KINASE_DOM"/>
    <property type="match status" value="1"/>
</dbReference>
<dbReference type="GO" id="GO:0005524">
    <property type="term" value="F:ATP binding"/>
    <property type="evidence" value="ECO:0007669"/>
    <property type="project" value="UniProtKB-KW"/>
</dbReference>
<keyword evidence="2" id="KW-0808">Transferase</keyword>
<organism evidence="8 9">
    <name type="scientific">Strongyloides papillosus</name>
    <name type="common">Intestinal threadworm</name>
    <dbReference type="NCBI Taxonomy" id="174720"/>
    <lineage>
        <taxon>Eukaryota</taxon>
        <taxon>Metazoa</taxon>
        <taxon>Ecdysozoa</taxon>
        <taxon>Nematoda</taxon>
        <taxon>Chromadorea</taxon>
        <taxon>Rhabditida</taxon>
        <taxon>Tylenchina</taxon>
        <taxon>Panagrolaimomorpha</taxon>
        <taxon>Strongyloidoidea</taxon>
        <taxon>Strongyloididae</taxon>
        <taxon>Strongyloides</taxon>
    </lineage>
</organism>
<dbReference type="InterPro" id="IPR000719">
    <property type="entry name" value="Prot_kinase_dom"/>
</dbReference>
<evidence type="ECO:0000256" key="6">
    <source>
        <dbReference type="SAM" id="MobiDB-lite"/>
    </source>
</evidence>
<dbReference type="PANTHER" id="PTHR11909">
    <property type="entry name" value="CASEIN KINASE-RELATED"/>
    <property type="match status" value="1"/>
</dbReference>
<evidence type="ECO:0000259" key="7">
    <source>
        <dbReference type="PROSITE" id="PS50011"/>
    </source>
</evidence>
<dbReference type="InterPro" id="IPR011009">
    <property type="entry name" value="Kinase-like_dom_sf"/>
</dbReference>
<dbReference type="Proteomes" id="UP000046392">
    <property type="component" value="Unplaced"/>
</dbReference>
<name>A0A0N5BLJ0_STREA</name>
<dbReference type="InterPro" id="IPR047916">
    <property type="entry name" value="TTBK_Asator-like_STKc"/>
</dbReference>
<evidence type="ECO:0000313" key="8">
    <source>
        <dbReference type="Proteomes" id="UP000046392"/>
    </source>
</evidence>
<evidence type="ECO:0000256" key="2">
    <source>
        <dbReference type="ARBA" id="ARBA00022679"/>
    </source>
</evidence>
<evidence type="ECO:0000256" key="4">
    <source>
        <dbReference type="ARBA" id="ARBA00022777"/>
    </source>
</evidence>
<dbReference type="WBParaSite" id="SPAL_0000678600.1">
    <property type="protein sequence ID" value="SPAL_0000678600.1"/>
    <property type="gene ID" value="SPAL_0000678600"/>
</dbReference>
<dbReference type="Pfam" id="PF00069">
    <property type="entry name" value="Pkinase"/>
    <property type="match status" value="1"/>
</dbReference>
<dbReference type="InterPro" id="IPR050235">
    <property type="entry name" value="CK1_Ser-Thr_kinase"/>
</dbReference>
<accession>A0A0N5BLJ0</accession>
<keyword evidence="8" id="KW-1185">Reference proteome</keyword>
<feature type="region of interest" description="Disordered" evidence="6">
    <location>
        <begin position="313"/>
        <end position="404"/>
    </location>
</feature>
<evidence type="ECO:0000256" key="1">
    <source>
        <dbReference type="ARBA" id="ARBA00022527"/>
    </source>
</evidence>
<keyword evidence="3" id="KW-0547">Nucleotide-binding</keyword>
<proteinExistence type="predicted"/>
<dbReference type="STRING" id="174720.A0A0N5BLJ0"/>
<dbReference type="GO" id="GO:0004674">
    <property type="term" value="F:protein serine/threonine kinase activity"/>
    <property type="evidence" value="ECO:0007669"/>
    <property type="project" value="UniProtKB-KW"/>
</dbReference>
<keyword evidence="5" id="KW-0067">ATP-binding</keyword>
<evidence type="ECO:0000313" key="9">
    <source>
        <dbReference type="WBParaSite" id="SPAL_0000678600.1"/>
    </source>
</evidence>
<dbReference type="AlphaFoldDB" id="A0A0N5BLJ0"/>
<dbReference type="SMART" id="SM00220">
    <property type="entry name" value="S_TKc"/>
    <property type="match status" value="1"/>
</dbReference>
<protein>
    <submittedName>
        <fullName evidence="9">Protein kinase domain-containing protein</fullName>
    </submittedName>
</protein>
<keyword evidence="4" id="KW-0418">Kinase</keyword>
<dbReference type="SUPFAM" id="SSF56112">
    <property type="entry name" value="Protein kinase-like (PK-like)"/>
    <property type="match status" value="1"/>
</dbReference>
<reference evidence="9" key="1">
    <citation type="submission" date="2017-02" db="UniProtKB">
        <authorList>
            <consortium name="WormBaseParasite"/>
        </authorList>
    </citation>
    <scope>IDENTIFICATION</scope>
</reference>